<evidence type="ECO:0000313" key="2">
    <source>
        <dbReference type="EMBL" id="XBO72419.1"/>
    </source>
</evidence>
<feature type="transmembrane region" description="Helical" evidence="1">
    <location>
        <begin position="103"/>
        <end position="122"/>
    </location>
</feature>
<keyword evidence="1" id="KW-1133">Transmembrane helix</keyword>
<accession>A0AAU7KLW5</accession>
<dbReference type="EMBL" id="CP098827">
    <property type="protein sequence ID" value="XBO72419.1"/>
    <property type="molecule type" value="Genomic_DNA"/>
</dbReference>
<dbReference type="InterPro" id="IPR021329">
    <property type="entry name" value="DUF2938"/>
</dbReference>
<feature type="transmembrane region" description="Helical" evidence="1">
    <location>
        <begin position="142"/>
        <end position="160"/>
    </location>
</feature>
<sequence length="162" mass="16917">MFDTLGLALVIGVGGTALLDLWNWLLNKSIGQPLPPWHLVGRWFSGLPKGRLVHRQGIASSPAIGGELAIGWIMHYVVGVSFALALLLVWGDGWALAPTFGPALIVGLVTVGAGWFILQPGMGVGVACSGAPNPSLARMNNVVGHIVFALGMYLTARLITAG</sequence>
<feature type="transmembrane region" description="Helical" evidence="1">
    <location>
        <begin position="7"/>
        <end position="25"/>
    </location>
</feature>
<dbReference type="Pfam" id="PF11158">
    <property type="entry name" value="DUF2938"/>
    <property type="match status" value="1"/>
</dbReference>
<feature type="transmembrane region" description="Helical" evidence="1">
    <location>
        <begin position="69"/>
        <end position="91"/>
    </location>
</feature>
<name>A0AAU7KLW5_9GAMM</name>
<organism evidence="2">
    <name type="scientific">Halomonas sp. RT37</name>
    <dbReference type="NCBI Taxonomy" id="2950872"/>
    <lineage>
        <taxon>Bacteria</taxon>
        <taxon>Pseudomonadati</taxon>
        <taxon>Pseudomonadota</taxon>
        <taxon>Gammaproteobacteria</taxon>
        <taxon>Oceanospirillales</taxon>
        <taxon>Halomonadaceae</taxon>
        <taxon>Halomonas</taxon>
    </lineage>
</organism>
<reference evidence="2" key="1">
    <citation type="submission" date="2022-06" db="EMBL/GenBank/DDBJ databases">
        <title>A novel DMS-producing enzyme.</title>
        <authorList>
            <person name="Zhang Y."/>
        </authorList>
    </citation>
    <scope>NUCLEOTIDE SEQUENCE</scope>
    <source>
        <strain evidence="2">RT37</strain>
    </source>
</reference>
<proteinExistence type="predicted"/>
<protein>
    <submittedName>
        <fullName evidence="2">DUF2938 domain-containing protein</fullName>
    </submittedName>
</protein>
<evidence type="ECO:0000256" key="1">
    <source>
        <dbReference type="SAM" id="Phobius"/>
    </source>
</evidence>
<gene>
    <name evidence="2" type="ORF">NFG58_06865</name>
</gene>
<keyword evidence="1" id="KW-0812">Transmembrane</keyword>
<keyword evidence="1" id="KW-0472">Membrane</keyword>
<dbReference type="RefSeq" id="WP_108447578.1">
    <property type="nucleotide sequence ID" value="NZ_CP098827.1"/>
</dbReference>
<dbReference type="AlphaFoldDB" id="A0AAU7KLW5"/>